<dbReference type="EMBL" id="VDCV01000016">
    <property type="protein sequence ID" value="KAB5519806.1"/>
    <property type="molecule type" value="Genomic_DNA"/>
</dbReference>
<name>A0A5N5JMG4_9ROSI</name>
<protein>
    <submittedName>
        <fullName evidence="2">Uncharacterized protein</fullName>
    </submittedName>
</protein>
<keyword evidence="3" id="KW-1185">Reference proteome</keyword>
<evidence type="ECO:0000313" key="2">
    <source>
        <dbReference type="EMBL" id="KAB5519806.1"/>
    </source>
</evidence>
<gene>
    <name evidence="2" type="ORF">DKX38_024125</name>
</gene>
<dbReference type="PANTHER" id="PTHR36043:SF1">
    <property type="entry name" value="2,3-BISPHOSPHOGLYCERATE-INDEPENDENT PHOSPHOGLYCERATE MUTASE"/>
    <property type="match status" value="1"/>
</dbReference>
<organism evidence="2 3">
    <name type="scientific">Salix brachista</name>
    <dbReference type="NCBI Taxonomy" id="2182728"/>
    <lineage>
        <taxon>Eukaryota</taxon>
        <taxon>Viridiplantae</taxon>
        <taxon>Streptophyta</taxon>
        <taxon>Embryophyta</taxon>
        <taxon>Tracheophyta</taxon>
        <taxon>Spermatophyta</taxon>
        <taxon>Magnoliopsida</taxon>
        <taxon>eudicotyledons</taxon>
        <taxon>Gunneridae</taxon>
        <taxon>Pentapetalae</taxon>
        <taxon>rosids</taxon>
        <taxon>fabids</taxon>
        <taxon>Malpighiales</taxon>
        <taxon>Salicaceae</taxon>
        <taxon>Saliceae</taxon>
        <taxon>Salix</taxon>
    </lineage>
</organism>
<keyword evidence="1" id="KW-0812">Transmembrane</keyword>
<keyword evidence="1" id="KW-0472">Membrane</keyword>
<accession>A0A5N5JMG4</accession>
<keyword evidence="1" id="KW-1133">Transmembrane helix</keyword>
<evidence type="ECO:0000313" key="3">
    <source>
        <dbReference type="Proteomes" id="UP000326939"/>
    </source>
</evidence>
<dbReference type="Proteomes" id="UP000326939">
    <property type="component" value="Chromosome 16"/>
</dbReference>
<reference evidence="3" key="1">
    <citation type="journal article" date="2019" name="Gigascience">
        <title>De novo genome assembly of the endangered Acer yangbiense, a plant species with extremely small populations endemic to Yunnan Province, China.</title>
        <authorList>
            <person name="Yang J."/>
            <person name="Wariss H.M."/>
            <person name="Tao L."/>
            <person name="Zhang R."/>
            <person name="Yun Q."/>
            <person name="Hollingsworth P."/>
            <person name="Dao Z."/>
            <person name="Luo G."/>
            <person name="Guo H."/>
            <person name="Ma Y."/>
            <person name="Sun W."/>
        </authorList>
    </citation>
    <scope>NUCLEOTIDE SEQUENCE [LARGE SCALE GENOMIC DNA]</scope>
    <source>
        <strain evidence="3">cv. br00</strain>
    </source>
</reference>
<dbReference type="AlphaFoldDB" id="A0A5N5JMG4"/>
<evidence type="ECO:0000256" key="1">
    <source>
        <dbReference type="SAM" id="Phobius"/>
    </source>
</evidence>
<proteinExistence type="predicted"/>
<dbReference type="PANTHER" id="PTHR36043">
    <property type="entry name" value="2,3-BISPHOSPHOGLYCERATE-INDEPENDENT PHOSPHOGLYCERATE MUTASE"/>
    <property type="match status" value="1"/>
</dbReference>
<feature type="transmembrane region" description="Helical" evidence="1">
    <location>
        <begin position="93"/>
        <end position="111"/>
    </location>
</feature>
<sequence>MYRQRQEKTDNILAEKALQTDEFLSLGDKSSTDWDKAWSNFRKKGKKTFFSQFSPNKYVTWNPKRSNYPLSEEVDPIKRTERSNLRIWTGPEFTLVGVIIIVTVLLVYTILVPAK</sequence>
<comment type="caution">
    <text evidence="2">The sequence shown here is derived from an EMBL/GenBank/DDBJ whole genome shotgun (WGS) entry which is preliminary data.</text>
</comment>